<dbReference type="InterPro" id="IPR002638">
    <property type="entry name" value="Quinolinate_PRibosylTrfase_C"/>
</dbReference>
<dbReference type="RefSeq" id="WP_071116078.1">
    <property type="nucleotide sequence ID" value="NZ_MKCS01000001.1"/>
</dbReference>
<dbReference type="InterPro" id="IPR004393">
    <property type="entry name" value="NadC"/>
</dbReference>
<dbReference type="PANTHER" id="PTHR32179">
    <property type="entry name" value="NICOTINATE-NUCLEOTIDE PYROPHOSPHORYLASE [CARBOXYLATING]"/>
    <property type="match status" value="1"/>
</dbReference>
<feature type="domain" description="Quinolinate phosphoribosyl transferase N-terminal" evidence="14">
    <location>
        <begin position="28"/>
        <end position="110"/>
    </location>
</feature>
<dbReference type="SUPFAM" id="SSF51690">
    <property type="entry name" value="Nicotinate/Quinolinate PRTase C-terminal domain-like"/>
    <property type="match status" value="1"/>
</dbReference>
<comment type="catalytic activity">
    <reaction evidence="10">
        <text>nicotinate beta-D-ribonucleotide + CO2 + diphosphate = quinolinate + 5-phospho-alpha-D-ribose 1-diphosphate + 2 H(+)</text>
        <dbReference type="Rhea" id="RHEA:12733"/>
        <dbReference type="ChEBI" id="CHEBI:15378"/>
        <dbReference type="ChEBI" id="CHEBI:16526"/>
        <dbReference type="ChEBI" id="CHEBI:29959"/>
        <dbReference type="ChEBI" id="CHEBI:33019"/>
        <dbReference type="ChEBI" id="CHEBI:57502"/>
        <dbReference type="ChEBI" id="CHEBI:58017"/>
        <dbReference type="EC" id="2.4.2.19"/>
    </reaction>
</comment>
<dbReference type="GO" id="GO:0034213">
    <property type="term" value="P:quinolinate catabolic process"/>
    <property type="evidence" value="ECO:0007669"/>
    <property type="project" value="TreeGrafter"/>
</dbReference>
<dbReference type="STRING" id="1903179.BI347_13465"/>
<evidence type="ECO:0000256" key="2">
    <source>
        <dbReference type="ARBA" id="ARBA00004893"/>
    </source>
</evidence>
<dbReference type="Pfam" id="PF01729">
    <property type="entry name" value="QRPTase_C"/>
    <property type="match status" value="1"/>
</dbReference>
<evidence type="ECO:0000259" key="13">
    <source>
        <dbReference type="Pfam" id="PF01729"/>
    </source>
</evidence>
<protein>
    <recommendedName>
        <fullName evidence="11">Probable nicotinate-nucleotide pyrophosphorylase [carboxylating]</fullName>
        <ecNumber evidence="5">2.4.2.19</ecNumber>
    </recommendedName>
    <alternativeName>
        <fullName evidence="9">Quinolinate phosphoribosyltransferase [decarboxylating]</fullName>
    </alternativeName>
</protein>
<dbReference type="InterPro" id="IPR022412">
    <property type="entry name" value="Quinolinate_PRibosylTrfase_N"/>
</dbReference>
<dbReference type="InterPro" id="IPR027277">
    <property type="entry name" value="NadC/ModD"/>
</dbReference>
<dbReference type="CDD" id="cd01572">
    <property type="entry name" value="QPRTase"/>
    <property type="match status" value="1"/>
</dbReference>
<evidence type="ECO:0000256" key="11">
    <source>
        <dbReference type="ARBA" id="ARBA00069173"/>
    </source>
</evidence>
<reference evidence="15 16" key="1">
    <citation type="submission" date="2016-09" db="EMBL/GenBank/DDBJ databases">
        <title>Chromobacterium muskegensis sp. nov., an insecticidal bacterium isolated from Sphagnum bogs.</title>
        <authorList>
            <person name="Sparks M.E."/>
            <person name="Blackburn M.B."/>
            <person name="Gundersen-Rindal D.E."/>
            <person name="Mitchell A."/>
            <person name="Farrar R."/>
            <person name="Kuhar D."/>
        </authorList>
    </citation>
    <scope>NUCLEOTIDE SEQUENCE [LARGE SCALE GENOMIC DNA]</scope>
    <source>
        <strain evidence="15 16">37-2</strain>
    </source>
</reference>
<dbReference type="GO" id="GO:0009435">
    <property type="term" value="P:NAD+ biosynthetic process"/>
    <property type="evidence" value="ECO:0007669"/>
    <property type="project" value="UniProtKB-UniPathway"/>
</dbReference>
<dbReference type="Pfam" id="PF02749">
    <property type="entry name" value="QRPTase_N"/>
    <property type="match status" value="1"/>
</dbReference>
<comment type="caution">
    <text evidence="15">The sequence shown here is derived from an EMBL/GenBank/DDBJ whole genome shotgun (WGS) entry which is preliminary data.</text>
</comment>
<evidence type="ECO:0000256" key="7">
    <source>
        <dbReference type="ARBA" id="ARBA00022676"/>
    </source>
</evidence>
<gene>
    <name evidence="15" type="ORF">BI347_13465</name>
</gene>
<proteinExistence type="inferred from homology"/>
<evidence type="ECO:0000256" key="1">
    <source>
        <dbReference type="ARBA" id="ARBA00003237"/>
    </source>
</evidence>
<dbReference type="FunFam" id="3.20.20.70:FF:000030">
    <property type="entry name" value="Nicotinate-nucleotide pyrophosphorylase, carboxylating"/>
    <property type="match status" value="1"/>
</dbReference>
<dbReference type="Gene3D" id="3.90.1170.20">
    <property type="entry name" value="Quinolinate phosphoribosyl transferase, N-terminal domain"/>
    <property type="match status" value="1"/>
</dbReference>
<sequence length="280" mass="29759">MPALPAQHLIAQQVGQALAEDIGQCDWTARLIHADKTGAARVVAREDAVICGQAWFDECFRQVDARCSVQWLVAEGDKVAAGSELCRISGPARALLTAERSALNFLQLLSAVASETRRYVDAAAGSRARILDTRKTLPGLRLAQKYAVKVGGGDNQRIGLFDGILIKENHVMAAGGVAAALRQAQQDLPPGVTLQIEVETLEQLAEALEHGATLVLLDNMSLEQMRAAVALGAGRAQLEASGGVDMDSVRAIAATGVDRISVGKLTKDIRAVDLSMRFTL</sequence>
<evidence type="ECO:0000256" key="5">
    <source>
        <dbReference type="ARBA" id="ARBA00011944"/>
    </source>
</evidence>
<dbReference type="EC" id="2.4.2.19" evidence="5"/>
<comment type="similarity">
    <text evidence="3 12">Belongs to the NadC/ModD family.</text>
</comment>
<dbReference type="FunFam" id="3.90.1170.20:FF:000001">
    <property type="entry name" value="Nicotinate-nucleotide diphosphorylase (Carboxylating)"/>
    <property type="match status" value="1"/>
</dbReference>
<accession>A0A1S1X4I3</accession>
<feature type="domain" description="Quinolinate phosphoribosyl transferase C-terminal" evidence="13">
    <location>
        <begin position="112"/>
        <end position="277"/>
    </location>
</feature>
<evidence type="ECO:0000256" key="8">
    <source>
        <dbReference type="ARBA" id="ARBA00022679"/>
    </source>
</evidence>
<comment type="function">
    <text evidence="1">Involved in the catabolism of quinolinic acid (QA).</text>
</comment>
<dbReference type="UniPathway" id="UPA00253">
    <property type="reaction ID" value="UER00331"/>
</dbReference>
<comment type="subunit">
    <text evidence="4">Hexamer formed by 3 homodimers.</text>
</comment>
<evidence type="ECO:0000256" key="3">
    <source>
        <dbReference type="ARBA" id="ARBA00009400"/>
    </source>
</evidence>
<dbReference type="AlphaFoldDB" id="A0A1S1X4I3"/>
<dbReference type="NCBIfam" id="TIGR00078">
    <property type="entry name" value="nadC"/>
    <property type="match status" value="1"/>
</dbReference>
<dbReference type="PIRSF" id="PIRSF006250">
    <property type="entry name" value="NadC_ModD"/>
    <property type="match status" value="1"/>
</dbReference>
<dbReference type="SUPFAM" id="SSF54675">
    <property type="entry name" value="Nicotinate/Quinolinate PRTase N-terminal domain-like"/>
    <property type="match status" value="1"/>
</dbReference>
<dbReference type="GO" id="GO:0005737">
    <property type="term" value="C:cytoplasm"/>
    <property type="evidence" value="ECO:0007669"/>
    <property type="project" value="TreeGrafter"/>
</dbReference>
<dbReference type="OrthoDB" id="9782546at2"/>
<dbReference type="PANTHER" id="PTHR32179:SF3">
    <property type="entry name" value="NICOTINATE-NUCLEOTIDE PYROPHOSPHORYLASE [CARBOXYLATING]"/>
    <property type="match status" value="1"/>
</dbReference>
<name>A0A1S1X4I3_9NEIS</name>
<keyword evidence="6" id="KW-0662">Pyridine nucleotide biosynthesis</keyword>
<dbReference type="InterPro" id="IPR036068">
    <property type="entry name" value="Nicotinate_pribotase-like_C"/>
</dbReference>
<keyword evidence="7 12" id="KW-0328">Glycosyltransferase</keyword>
<evidence type="ECO:0000313" key="15">
    <source>
        <dbReference type="EMBL" id="OHX14399.1"/>
    </source>
</evidence>
<dbReference type="InterPro" id="IPR037128">
    <property type="entry name" value="Quinolinate_PRibosylTase_N_sf"/>
</dbReference>
<organism evidence="15 16">
    <name type="scientific">Chromobacterium sphagni</name>
    <dbReference type="NCBI Taxonomy" id="1903179"/>
    <lineage>
        <taxon>Bacteria</taxon>
        <taxon>Pseudomonadati</taxon>
        <taxon>Pseudomonadota</taxon>
        <taxon>Betaproteobacteria</taxon>
        <taxon>Neisseriales</taxon>
        <taxon>Chromobacteriaceae</taxon>
        <taxon>Chromobacterium</taxon>
    </lineage>
</organism>
<evidence type="ECO:0000313" key="16">
    <source>
        <dbReference type="Proteomes" id="UP000180088"/>
    </source>
</evidence>
<evidence type="ECO:0000256" key="4">
    <source>
        <dbReference type="ARBA" id="ARBA00011218"/>
    </source>
</evidence>
<keyword evidence="8 12" id="KW-0808">Transferase</keyword>
<evidence type="ECO:0000256" key="12">
    <source>
        <dbReference type="PIRNR" id="PIRNR006250"/>
    </source>
</evidence>
<evidence type="ECO:0000259" key="14">
    <source>
        <dbReference type="Pfam" id="PF02749"/>
    </source>
</evidence>
<comment type="pathway">
    <text evidence="2">Cofactor biosynthesis; NAD(+) biosynthesis; nicotinate D-ribonucleotide from quinolinate: step 1/1.</text>
</comment>
<dbReference type="GO" id="GO:0004514">
    <property type="term" value="F:nicotinate-nucleotide diphosphorylase (carboxylating) activity"/>
    <property type="evidence" value="ECO:0007669"/>
    <property type="project" value="UniProtKB-EC"/>
</dbReference>
<dbReference type="Proteomes" id="UP000180088">
    <property type="component" value="Unassembled WGS sequence"/>
</dbReference>
<dbReference type="Gene3D" id="3.20.20.70">
    <property type="entry name" value="Aldolase class I"/>
    <property type="match status" value="1"/>
</dbReference>
<dbReference type="InterPro" id="IPR013785">
    <property type="entry name" value="Aldolase_TIM"/>
</dbReference>
<evidence type="ECO:0000256" key="6">
    <source>
        <dbReference type="ARBA" id="ARBA00022642"/>
    </source>
</evidence>
<dbReference type="EMBL" id="MKCS01000001">
    <property type="protein sequence ID" value="OHX14399.1"/>
    <property type="molecule type" value="Genomic_DNA"/>
</dbReference>
<evidence type="ECO:0000256" key="10">
    <source>
        <dbReference type="ARBA" id="ARBA00047445"/>
    </source>
</evidence>
<evidence type="ECO:0000256" key="9">
    <source>
        <dbReference type="ARBA" id="ARBA00033102"/>
    </source>
</evidence>